<keyword evidence="4" id="KW-1185">Reference proteome</keyword>
<dbReference type="GO" id="GO:0016829">
    <property type="term" value="F:lyase activity"/>
    <property type="evidence" value="ECO:0007669"/>
    <property type="project" value="UniProtKB-KW"/>
</dbReference>
<dbReference type="InterPro" id="IPR021255">
    <property type="entry name" value="DUF2807"/>
</dbReference>
<name>A0A0H3CDA9_CAUVN</name>
<reference evidence="3 4" key="1">
    <citation type="journal article" date="2010" name="J. Bacteriol.">
        <title>The genetic basis of laboratory adaptation in Caulobacter crescentus.</title>
        <authorList>
            <person name="Marks M.E."/>
            <person name="Castro-Rojas C.M."/>
            <person name="Teiling C."/>
            <person name="Du L."/>
            <person name="Kapatral V."/>
            <person name="Walunas T.L."/>
            <person name="Crosson S."/>
        </authorList>
    </citation>
    <scope>NUCLEOTIDE SEQUENCE [LARGE SCALE GENOMIC DNA]</scope>
    <source>
        <strain evidence="4">NA1000 / CB15N</strain>
    </source>
</reference>
<accession>A0A0H3CDA9</accession>
<feature type="region of interest" description="Disordered" evidence="1">
    <location>
        <begin position="258"/>
        <end position="278"/>
    </location>
</feature>
<dbReference type="HOGENOM" id="CLU_089573_0_0_5"/>
<dbReference type="RefSeq" id="WP_010921239.1">
    <property type="nucleotide sequence ID" value="NC_011916.1"/>
</dbReference>
<sequence length="278" mass="29029">MSREEGTMLIRNTLIVAGASFALAVGCFAGVAAIAGPELMTKGWTIPFGDSASVTITDDNGKVIRTVRHVGAGGAPSPMVDRTLPWTGKDTLIIDLPVDVVFVQGAEAKIVVSGPKSYVDRLKVEGGRISLDDINLADGAIMTLGPDGLQVRSDRDRMKITVVAPDVTRFEVRGSGDLDIRRYEQAALNLDVSGSGDVEAEGKVETVTVENSGSGYADLGDLKAREAAIEVSGSGSGAVFATGKAKIDISGSGDVELRTEPKSVTSEITGSGEVRREY</sequence>
<evidence type="ECO:0000313" key="3">
    <source>
        <dbReference type="EMBL" id="ACL96986.1"/>
    </source>
</evidence>
<feature type="domain" description="Putative auto-transporter adhesin head GIN" evidence="2">
    <location>
        <begin position="92"/>
        <end position="261"/>
    </location>
</feature>
<dbReference type="EMBL" id="CP001340">
    <property type="protein sequence ID" value="ACL96986.1"/>
    <property type="molecule type" value="Genomic_DNA"/>
</dbReference>
<evidence type="ECO:0000256" key="1">
    <source>
        <dbReference type="SAM" id="MobiDB-lite"/>
    </source>
</evidence>
<evidence type="ECO:0000259" key="2">
    <source>
        <dbReference type="Pfam" id="PF10988"/>
    </source>
</evidence>
<dbReference type="KEGG" id="ccs:CCNA_03521"/>
<organism evidence="3 4">
    <name type="scientific">Caulobacter vibrioides (strain NA1000 / CB15N)</name>
    <name type="common">Caulobacter crescentus</name>
    <dbReference type="NCBI Taxonomy" id="565050"/>
    <lineage>
        <taxon>Bacteria</taxon>
        <taxon>Pseudomonadati</taxon>
        <taxon>Pseudomonadota</taxon>
        <taxon>Alphaproteobacteria</taxon>
        <taxon>Caulobacterales</taxon>
        <taxon>Caulobacteraceae</taxon>
        <taxon>Caulobacter</taxon>
    </lineage>
</organism>
<gene>
    <name evidence="3" type="ordered locus">CCNA_03521</name>
</gene>
<dbReference type="PROSITE" id="PS51257">
    <property type="entry name" value="PROKAR_LIPOPROTEIN"/>
    <property type="match status" value="1"/>
</dbReference>
<dbReference type="AlphaFoldDB" id="A0A0H3CDA9"/>
<dbReference type="Gene3D" id="2.160.20.120">
    <property type="match status" value="1"/>
</dbReference>
<dbReference type="Pfam" id="PF10988">
    <property type="entry name" value="DUF2807"/>
    <property type="match status" value="1"/>
</dbReference>
<dbReference type="Proteomes" id="UP000001364">
    <property type="component" value="Chromosome"/>
</dbReference>
<dbReference type="SMR" id="A0A0H3CDA9"/>
<dbReference type="PATRIC" id="fig|565050.3.peg.3436"/>
<proteinExistence type="predicted"/>
<keyword evidence="3" id="KW-0456">Lyase</keyword>
<protein>
    <submittedName>
        <fullName evidence="3">Pectin lyase-related protein</fullName>
    </submittedName>
</protein>
<dbReference type="OrthoDB" id="7210382at2"/>
<evidence type="ECO:0000313" key="4">
    <source>
        <dbReference type="Proteomes" id="UP000001364"/>
    </source>
</evidence>